<sequence length="103" mass="11711">MFCFDSFYQAYQHKLKLALIGQSIFGQEVYNKLRKEGHKVVGVFTVPDKNGQADPLGECNLNPNVKITGIHNKLAFSREDCLYMGMTCIYCLSYTESSTRTML</sequence>
<dbReference type="AlphaFoldDB" id="A0A8C5U0Z8"/>
<reference evidence="1" key="2">
    <citation type="submission" date="2025-09" db="UniProtKB">
        <authorList>
            <consortium name="Ensembl"/>
        </authorList>
    </citation>
    <scope>IDENTIFICATION</scope>
</reference>
<evidence type="ECO:0000313" key="2">
    <source>
        <dbReference type="Proteomes" id="UP000694560"/>
    </source>
</evidence>
<name>A0A8C5U0Z8_9PASS</name>
<reference evidence="1" key="1">
    <citation type="submission" date="2025-08" db="UniProtKB">
        <authorList>
            <consortium name="Ensembl"/>
        </authorList>
    </citation>
    <scope>IDENTIFICATION</scope>
</reference>
<keyword evidence="2" id="KW-1185">Reference proteome</keyword>
<dbReference type="Proteomes" id="UP000694560">
    <property type="component" value="Unplaced"/>
</dbReference>
<dbReference type="Gene3D" id="3.40.50.170">
    <property type="entry name" value="Formyl transferase, N-terminal domain"/>
    <property type="match status" value="1"/>
</dbReference>
<accession>A0A8C5U0Z8</accession>
<protein>
    <submittedName>
        <fullName evidence="1">Uncharacterized protein</fullName>
    </submittedName>
</protein>
<evidence type="ECO:0000313" key="1">
    <source>
        <dbReference type="Ensembl" id="ENSMCSP00000015261.1"/>
    </source>
</evidence>
<proteinExistence type="predicted"/>
<dbReference type="Ensembl" id="ENSMCST00000015653.1">
    <property type="protein sequence ID" value="ENSMCSP00000015261.1"/>
    <property type="gene ID" value="ENSMCSG00000010748.1"/>
</dbReference>
<organism evidence="1 2">
    <name type="scientific">Malurus cyaneus samueli</name>
    <dbReference type="NCBI Taxonomy" id="2593467"/>
    <lineage>
        <taxon>Eukaryota</taxon>
        <taxon>Metazoa</taxon>
        <taxon>Chordata</taxon>
        <taxon>Craniata</taxon>
        <taxon>Vertebrata</taxon>
        <taxon>Euteleostomi</taxon>
        <taxon>Archelosauria</taxon>
        <taxon>Archosauria</taxon>
        <taxon>Dinosauria</taxon>
        <taxon>Saurischia</taxon>
        <taxon>Theropoda</taxon>
        <taxon>Coelurosauria</taxon>
        <taxon>Aves</taxon>
        <taxon>Neognathae</taxon>
        <taxon>Neoaves</taxon>
        <taxon>Telluraves</taxon>
        <taxon>Australaves</taxon>
        <taxon>Passeriformes</taxon>
        <taxon>Meliphagoidea</taxon>
        <taxon>Maluridae</taxon>
        <taxon>Malurus</taxon>
    </lineage>
</organism>
<dbReference type="OrthoDB" id="310895at2759"/>